<keyword evidence="3" id="KW-1185">Reference proteome</keyword>
<dbReference type="Proteomes" id="UP000199664">
    <property type="component" value="Unassembled WGS sequence"/>
</dbReference>
<dbReference type="InterPro" id="IPR021957">
    <property type="entry name" value="DUF3574"/>
</dbReference>
<evidence type="ECO:0000313" key="3">
    <source>
        <dbReference type="Proteomes" id="UP000199664"/>
    </source>
</evidence>
<accession>A0A1H7XQV2</accession>
<feature type="signal peptide" evidence="1">
    <location>
        <begin position="1"/>
        <end position="17"/>
    </location>
</feature>
<name>A0A1H7XQV2_9HYPH</name>
<dbReference type="RefSeq" id="WP_091841078.1">
    <property type="nucleotide sequence ID" value="NZ_FOAN01000010.1"/>
</dbReference>
<evidence type="ECO:0008006" key="4">
    <source>
        <dbReference type="Google" id="ProtNLM"/>
    </source>
</evidence>
<proteinExistence type="predicted"/>
<dbReference type="STRING" id="1036779.SAMN04515666_110131"/>
<dbReference type="Pfam" id="PF12098">
    <property type="entry name" value="DUF3574"/>
    <property type="match status" value="1"/>
</dbReference>
<organism evidence="2 3">
    <name type="scientific">Bosea lupini</name>
    <dbReference type="NCBI Taxonomy" id="1036779"/>
    <lineage>
        <taxon>Bacteria</taxon>
        <taxon>Pseudomonadati</taxon>
        <taxon>Pseudomonadota</taxon>
        <taxon>Alphaproteobacteria</taxon>
        <taxon>Hyphomicrobiales</taxon>
        <taxon>Boseaceae</taxon>
        <taxon>Bosea</taxon>
    </lineage>
</organism>
<evidence type="ECO:0000313" key="2">
    <source>
        <dbReference type="EMBL" id="SEM36035.1"/>
    </source>
</evidence>
<feature type="chain" id="PRO_5011714747" description="DUF3574 domain-containing protein" evidence="1">
    <location>
        <begin position="18"/>
        <end position="136"/>
    </location>
</feature>
<reference evidence="3" key="1">
    <citation type="submission" date="2016-10" db="EMBL/GenBank/DDBJ databases">
        <authorList>
            <person name="Varghese N."/>
            <person name="Submissions S."/>
        </authorList>
    </citation>
    <scope>NUCLEOTIDE SEQUENCE [LARGE SCALE GENOMIC DNA]</scope>
    <source>
        <strain evidence="3">LMG 26383,CCUG 61248,R- 45681</strain>
    </source>
</reference>
<dbReference type="PROSITE" id="PS51257">
    <property type="entry name" value="PROKAR_LIPOPROTEIN"/>
    <property type="match status" value="1"/>
</dbReference>
<sequence>MIRLSFALLIASTLAGCAGLAPHSCLSGQQAMLSAELLFGRKIGDRIGISEAAFRRFVDEELTPRFPDGLTILDASGQYRDRERGRLIREPSKLVQIAISDEPANRDKLAAIAEAYKHRFHQQSVGVILKPVCASF</sequence>
<dbReference type="AlphaFoldDB" id="A0A1H7XQV2"/>
<gene>
    <name evidence="2" type="ORF">SAMN04515666_110131</name>
</gene>
<protein>
    <recommendedName>
        <fullName evidence="4">DUF3574 domain-containing protein</fullName>
    </recommendedName>
</protein>
<evidence type="ECO:0000256" key="1">
    <source>
        <dbReference type="SAM" id="SignalP"/>
    </source>
</evidence>
<dbReference type="EMBL" id="FOAN01000010">
    <property type="protein sequence ID" value="SEM36035.1"/>
    <property type="molecule type" value="Genomic_DNA"/>
</dbReference>
<dbReference type="OrthoDB" id="794286at2"/>
<keyword evidence="1" id="KW-0732">Signal</keyword>